<accession>A0A3M7Q255</accession>
<organism evidence="1 2">
    <name type="scientific">Brachionus plicatilis</name>
    <name type="common">Marine rotifer</name>
    <name type="synonym">Brachionus muelleri</name>
    <dbReference type="NCBI Taxonomy" id="10195"/>
    <lineage>
        <taxon>Eukaryota</taxon>
        <taxon>Metazoa</taxon>
        <taxon>Spiralia</taxon>
        <taxon>Gnathifera</taxon>
        <taxon>Rotifera</taxon>
        <taxon>Eurotatoria</taxon>
        <taxon>Monogononta</taxon>
        <taxon>Pseudotrocha</taxon>
        <taxon>Ploima</taxon>
        <taxon>Brachionidae</taxon>
        <taxon>Brachionus</taxon>
    </lineage>
</organism>
<dbReference type="AlphaFoldDB" id="A0A3M7Q255"/>
<sequence>MLTLNYSLPLIDRLVDEYNRGFTSRFLFKSHKSLVTWDVLQEPDLAKSGPFFLGLLNNFAYTIYVHR</sequence>
<name>A0A3M7Q255_BRAPC</name>
<dbReference type="EMBL" id="REGN01007886">
    <property type="protein sequence ID" value="RNA05028.1"/>
    <property type="molecule type" value="Genomic_DNA"/>
</dbReference>
<evidence type="ECO:0000313" key="2">
    <source>
        <dbReference type="Proteomes" id="UP000276133"/>
    </source>
</evidence>
<gene>
    <name evidence="1" type="ORF">BpHYR1_018717</name>
</gene>
<protein>
    <submittedName>
        <fullName evidence="1">Uncharacterized protein</fullName>
    </submittedName>
</protein>
<keyword evidence="2" id="KW-1185">Reference proteome</keyword>
<reference evidence="1 2" key="1">
    <citation type="journal article" date="2018" name="Sci. Rep.">
        <title>Genomic signatures of local adaptation to the degree of environmental predictability in rotifers.</title>
        <authorList>
            <person name="Franch-Gras L."/>
            <person name="Hahn C."/>
            <person name="Garcia-Roger E.M."/>
            <person name="Carmona M.J."/>
            <person name="Serra M."/>
            <person name="Gomez A."/>
        </authorList>
    </citation>
    <scope>NUCLEOTIDE SEQUENCE [LARGE SCALE GENOMIC DNA]</scope>
    <source>
        <strain evidence="1">HYR1</strain>
    </source>
</reference>
<evidence type="ECO:0000313" key="1">
    <source>
        <dbReference type="EMBL" id="RNA05028.1"/>
    </source>
</evidence>
<comment type="caution">
    <text evidence="1">The sequence shown here is derived from an EMBL/GenBank/DDBJ whole genome shotgun (WGS) entry which is preliminary data.</text>
</comment>
<proteinExistence type="predicted"/>
<dbReference type="Proteomes" id="UP000276133">
    <property type="component" value="Unassembled WGS sequence"/>
</dbReference>